<keyword evidence="1" id="KW-0472">Membrane</keyword>
<dbReference type="Proteomes" id="UP000006038">
    <property type="component" value="Chromosome 12"/>
</dbReference>
<dbReference type="EnsemblPlants" id="OB12G17940.1">
    <property type="protein sequence ID" value="OB12G17940.1"/>
    <property type="gene ID" value="OB12G17940"/>
</dbReference>
<keyword evidence="1" id="KW-1133">Transmembrane helix</keyword>
<organism evidence="2">
    <name type="scientific">Oryza brachyantha</name>
    <name type="common">malo sina</name>
    <dbReference type="NCBI Taxonomy" id="4533"/>
    <lineage>
        <taxon>Eukaryota</taxon>
        <taxon>Viridiplantae</taxon>
        <taxon>Streptophyta</taxon>
        <taxon>Embryophyta</taxon>
        <taxon>Tracheophyta</taxon>
        <taxon>Spermatophyta</taxon>
        <taxon>Magnoliopsida</taxon>
        <taxon>Liliopsida</taxon>
        <taxon>Poales</taxon>
        <taxon>Poaceae</taxon>
        <taxon>BOP clade</taxon>
        <taxon>Oryzoideae</taxon>
        <taxon>Oryzeae</taxon>
        <taxon>Oryzinae</taxon>
        <taxon>Oryza</taxon>
    </lineage>
</organism>
<evidence type="ECO:0000313" key="2">
    <source>
        <dbReference type="EnsemblPlants" id="OB12G17940.1"/>
    </source>
</evidence>
<name>J3NCT6_ORYBR</name>
<protein>
    <submittedName>
        <fullName evidence="2">Uncharacterized protein</fullName>
    </submittedName>
</protein>
<dbReference type="HOGENOM" id="CLU_2310416_0_0_1"/>
<reference evidence="2" key="2">
    <citation type="submission" date="2013-04" db="UniProtKB">
        <authorList>
            <consortium name="EnsemblPlants"/>
        </authorList>
    </citation>
    <scope>IDENTIFICATION</scope>
</reference>
<feature type="transmembrane region" description="Helical" evidence="1">
    <location>
        <begin position="12"/>
        <end position="28"/>
    </location>
</feature>
<evidence type="ECO:0000313" key="3">
    <source>
        <dbReference type="Proteomes" id="UP000006038"/>
    </source>
</evidence>
<accession>J3NCT6</accession>
<dbReference type="AlphaFoldDB" id="J3NCT6"/>
<sequence length="100" mass="11917">MQLLVNYRRRWYELGFVVVPIVYGYFWYCFQSLNVENHITIWEKILIKFLSDIFTFSAWKVHMTATSISLGPGEILMKDANASIESNFWRLCKRQSIQSK</sequence>
<keyword evidence="3" id="KW-1185">Reference proteome</keyword>
<dbReference type="Gramene" id="OB12G17940.1">
    <property type="protein sequence ID" value="OB12G17940.1"/>
    <property type="gene ID" value="OB12G17940"/>
</dbReference>
<evidence type="ECO:0000256" key="1">
    <source>
        <dbReference type="SAM" id="Phobius"/>
    </source>
</evidence>
<proteinExistence type="predicted"/>
<reference evidence="2" key="1">
    <citation type="journal article" date="2013" name="Nat. Commun.">
        <title>Whole-genome sequencing of Oryza brachyantha reveals mechanisms underlying Oryza genome evolution.</title>
        <authorList>
            <person name="Chen J."/>
            <person name="Huang Q."/>
            <person name="Gao D."/>
            <person name="Wang J."/>
            <person name="Lang Y."/>
            <person name="Liu T."/>
            <person name="Li B."/>
            <person name="Bai Z."/>
            <person name="Luis Goicoechea J."/>
            <person name="Liang C."/>
            <person name="Chen C."/>
            <person name="Zhang W."/>
            <person name="Sun S."/>
            <person name="Liao Y."/>
            <person name="Zhang X."/>
            <person name="Yang L."/>
            <person name="Song C."/>
            <person name="Wang M."/>
            <person name="Shi J."/>
            <person name="Liu G."/>
            <person name="Liu J."/>
            <person name="Zhou H."/>
            <person name="Zhou W."/>
            <person name="Yu Q."/>
            <person name="An N."/>
            <person name="Chen Y."/>
            <person name="Cai Q."/>
            <person name="Wang B."/>
            <person name="Liu B."/>
            <person name="Min J."/>
            <person name="Huang Y."/>
            <person name="Wu H."/>
            <person name="Li Z."/>
            <person name="Zhang Y."/>
            <person name="Yin Y."/>
            <person name="Song W."/>
            <person name="Jiang J."/>
            <person name="Jackson S.A."/>
            <person name="Wing R.A."/>
            <person name="Wang J."/>
            <person name="Chen M."/>
        </authorList>
    </citation>
    <scope>NUCLEOTIDE SEQUENCE [LARGE SCALE GENOMIC DNA]</scope>
    <source>
        <strain evidence="2">cv. IRGC 101232</strain>
    </source>
</reference>
<keyword evidence="1" id="KW-0812">Transmembrane</keyword>